<reference evidence="3" key="1">
    <citation type="journal article" date="2005" name="Nature">
        <title>The map-based sequence of the rice genome.</title>
        <authorList>
            <consortium name="International rice genome sequencing project (IRGSP)"/>
            <person name="Matsumoto T."/>
            <person name="Wu J."/>
            <person name="Kanamori H."/>
            <person name="Katayose Y."/>
            <person name="Fujisawa M."/>
            <person name="Namiki N."/>
            <person name="Mizuno H."/>
            <person name="Yamamoto K."/>
            <person name="Antonio B.A."/>
            <person name="Baba T."/>
            <person name="Sakata K."/>
            <person name="Nagamura Y."/>
            <person name="Aoki H."/>
            <person name="Arikawa K."/>
            <person name="Arita K."/>
            <person name="Bito T."/>
            <person name="Chiden Y."/>
            <person name="Fujitsuka N."/>
            <person name="Fukunaka R."/>
            <person name="Hamada M."/>
            <person name="Harada C."/>
            <person name="Hayashi A."/>
            <person name="Hijishita S."/>
            <person name="Honda M."/>
            <person name="Hosokawa S."/>
            <person name="Ichikawa Y."/>
            <person name="Idonuma A."/>
            <person name="Iijima M."/>
            <person name="Ikeda M."/>
            <person name="Ikeno M."/>
            <person name="Ito K."/>
            <person name="Ito S."/>
            <person name="Ito T."/>
            <person name="Ito Y."/>
            <person name="Ito Y."/>
            <person name="Iwabuchi A."/>
            <person name="Kamiya K."/>
            <person name="Karasawa W."/>
            <person name="Kurita K."/>
            <person name="Katagiri S."/>
            <person name="Kikuta A."/>
            <person name="Kobayashi H."/>
            <person name="Kobayashi N."/>
            <person name="Machita K."/>
            <person name="Maehara T."/>
            <person name="Masukawa M."/>
            <person name="Mizubayashi T."/>
            <person name="Mukai Y."/>
            <person name="Nagasaki H."/>
            <person name="Nagata Y."/>
            <person name="Naito S."/>
            <person name="Nakashima M."/>
            <person name="Nakama Y."/>
            <person name="Nakamichi Y."/>
            <person name="Nakamura M."/>
            <person name="Meguro A."/>
            <person name="Negishi M."/>
            <person name="Ohta I."/>
            <person name="Ohta T."/>
            <person name="Okamoto M."/>
            <person name="Ono N."/>
            <person name="Saji S."/>
            <person name="Sakaguchi M."/>
            <person name="Sakai K."/>
            <person name="Shibata M."/>
            <person name="Shimokawa T."/>
            <person name="Song J."/>
            <person name="Takazaki Y."/>
            <person name="Terasawa K."/>
            <person name="Tsugane M."/>
            <person name="Tsuji K."/>
            <person name="Ueda S."/>
            <person name="Waki K."/>
            <person name="Yamagata H."/>
            <person name="Yamamoto M."/>
            <person name="Yamamoto S."/>
            <person name="Yamane H."/>
            <person name="Yoshiki S."/>
            <person name="Yoshihara R."/>
            <person name="Yukawa K."/>
            <person name="Zhong H."/>
            <person name="Yano M."/>
            <person name="Yuan Q."/>
            <person name="Ouyang S."/>
            <person name="Liu J."/>
            <person name="Jones K.M."/>
            <person name="Gansberger K."/>
            <person name="Moffat K."/>
            <person name="Hill J."/>
            <person name="Bera J."/>
            <person name="Fadrosh D."/>
            <person name="Jin S."/>
            <person name="Johri S."/>
            <person name="Kim M."/>
            <person name="Overton L."/>
            <person name="Reardon M."/>
            <person name="Tsitrin T."/>
            <person name="Vuong H."/>
            <person name="Weaver B."/>
            <person name="Ciecko A."/>
            <person name="Tallon L."/>
            <person name="Jackson J."/>
            <person name="Pai G."/>
            <person name="Aken S.V."/>
            <person name="Utterback T."/>
            <person name="Reidmuller S."/>
            <person name="Feldblyum T."/>
            <person name="Hsiao J."/>
            <person name="Zismann V."/>
            <person name="Iobst S."/>
            <person name="de Vazeille A.R."/>
            <person name="Buell C.R."/>
            <person name="Ying K."/>
            <person name="Li Y."/>
            <person name="Lu T."/>
            <person name="Huang Y."/>
            <person name="Zhao Q."/>
            <person name="Feng Q."/>
            <person name="Zhang L."/>
            <person name="Zhu J."/>
            <person name="Weng Q."/>
            <person name="Mu J."/>
            <person name="Lu Y."/>
            <person name="Fan D."/>
            <person name="Liu Y."/>
            <person name="Guan J."/>
            <person name="Zhang Y."/>
            <person name="Yu S."/>
            <person name="Liu X."/>
            <person name="Zhang Y."/>
            <person name="Hong G."/>
            <person name="Han B."/>
            <person name="Choisne N."/>
            <person name="Demange N."/>
            <person name="Orjeda G."/>
            <person name="Samain S."/>
            <person name="Cattolico L."/>
            <person name="Pelletier E."/>
            <person name="Couloux A."/>
            <person name="Segurens B."/>
            <person name="Wincker P."/>
            <person name="D'Hont A."/>
            <person name="Scarpelli C."/>
            <person name="Weissenbach J."/>
            <person name="Salanoubat M."/>
            <person name="Quetier F."/>
            <person name="Yu Y."/>
            <person name="Kim H.R."/>
            <person name="Rambo T."/>
            <person name="Currie J."/>
            <person name="Collura K."/>
            <person name="Luo M."/>
            <person name="Yang T."/>
            <person name="Ammiraju J.S.S."/>
            <person name="Engler F."/>
            <person name="Soderlund C."/>
            <person name="Wing R.A."/>
            <person name="Palmer L.E."/>
            <person name="de la Bastide M."/>
            <person name="Spiegel L."/>
            <person name="Nascimento L."/>
            <person name="Zutavern T."/>
            <person name="O'Shaughnessy A."/>
            <person name="Dike S."/>
            <person name="Dedhia N."/>
            <person name="Preston R."/>
            <person name="Balija V."/>
            <person name="McCombie W.R."/>
            <person name="Chow T."/>
            <person name="Chen H."/>
            <person name="Chung M."/>
            <person name="Chen C."/>
            <person name="Shaw J."/>
            <person name="Wu H."/>
            <person name="Hsiao K."/>
            <person name="Chao Y."/>
            <person name="Chu M."/>
            <person name="Cheng C."/>
            <person name="Hour A."/>
            <person name="Lee P."/>
            <person name="Lin S."/>
            <person name="Lin Y."/>
            <person name="Liou J."/>
            <person name="Liu S."/>
            <person name="Hsing Y."/>
            <person name="Raghuvanshi S."/>
            <person name="Mohanty A."/>
            <person name="Bharti A.K."/>
            <person name="Gaur A."/>
            <person name="Gupta V."/>
            <person name="Kumar D."/>
            <person name="Ravi V."/>
            <person name="Vij S."/>
            <person name="Kapur A."/>
            <person name="Khurana P."/>
            <person name="Khurana P."/>
            <person name="Khurana J.P."/>
            <person name="Tyagi A.K."/>
            <person name="Gaikwad K."/>
            <person name="Singh A."/>
            <person name="Dalal V."/>
            <person name="Srivastava S."/>
            <person name="Dixit A."/>
            <person name="Pal A.K."/>
            <person name="Ghazi I.A."/>
            <person name="Yadav M."/>
            <person name="Pandit A."/>
            <person name="Bhargava A."/>
            <person name="Sureshbabu K."/>
            <person name="Batra K."/>
            <person name="Sharma T.R."/>
            <person name="Mohapatra T."/>
            <person name="Singh N.K."/>
            <person name="Messing J."/>
            <person name="Nelson A.B."/>
            <person name="Fuks G."/>
            <person name="Kavchok S."/>
            <person name="Keizer G."/>
            <person name="Linton E."/>
            <person name="Llaca V."/>
            <person name="Song R."/>
            <person name="Tanyolac B."/>
            <person name="Young S."/>
            <person name="Ho-Il K."/>
            <person name="Hahn J.H."/>
            <person name="Sangsakoo G."/>
            <person name="Vanavichit A."/>
            <person name="de Mattos Luiz.A.T."/>
            <person name="Zimmer P.D."/>
            <person name="Malone G."/>
            <person name="Dellagostin O."/>
            <person name="de Oliveira A.C."/>
            <person name="Bevan M."/>
            <person name="Bancroft I."/>
            <person name="Minx P."/>
            <person name="Cordum H."/>
            <person name="Wilson R."/>
            <person name="Cheng Z."/>
            <person name="Jin W."/>
            <person name="Jiang J."/>
            <person name="Leong S.A."/>
            <person name="Iwama H."/>
            <person name="Gojobori T."/>
            <person name="Itoh T."/>
            <person name="Niimura Y."/>
            <person name="Fujii Y."/>
            <person name="Habara T."/>
            <person name="Sakai H."/>
            <person name="Sato Y."/>
            <person name="Wilson G."/>
            <person name="Kumar K."/>
            <person name="McCouch S."/>
            <person name="Juretic N."/>
            <person name="Hoen D."/>
            <person name="Wright S."/>
            <person name="Bruskiewich R."/>
            <person name="Bureau T."/>
            <person name="Miyao A."/>
            <person name="Hirochika H."/>
            <person name="Nishikawa T."/>
            <person name="Kadowaki K."/>
            <person name="Sugiura M."/>
            <person name="Burr B."/>
            <person name="Sasaki T."/>
        </authorList>
    </citation>
    <scope>NUCLEOTIDE SEQUENCE [LARGE SCALE GENOMIC DNA]</scope>
    <source>
        <strain evidence="3">cv. Nipponbare</strain>
    </source>
</reference>
<evidence type="ECO:0000256" key="1">
    <source>
        <dbReference type="SAM" id="MobiDB-lite"/>
    </source>
</evidence>
<name>Q69KS3_ORYSJ</name>
<feature type="compositionally biased region" description="Polar residues" evidence="1">
    <location>
        <begin position="1"/>
        <end position="13"/>
    </location>
</feature>
<feature type="region of interest" description="Disordered" evidence="1">
    <location>
        <begin position="1"/>
        <end position="28"/>
    </location>
</feature>
<dbReference type="GO" id="GO:0008483">
    <property type="term" value="F:transaminase activity"/>
    <property type="evidence" value="ECO:0007669"/>
    <property type="project" value="UniProtKB-KW"/>
</dbReference>
<evidence type="ECO:0000313" key="2">
    <source>
        <dbReference type="EMBL" id="BAD36486.1"/>
    </source>
</evidence>
<dbReference type="Proteomes" id="UP000000763">
    <property type="component" value="Chromosome 6"/>
</dbReference>
<protein>
    <submittedName>
        <fullName evidence="2">Aminotransferase-like protein</fullName>
    </submittedName>
</protein>
<dbReference type="EMBL" id="AP005910">
    <property type="protein sequence ID" value="BAD36486.1"/>
    <property type="molecule type" value="Genomic_DNA"/>
</dbReference>
<sequence>MSSERTPSATGSHNIEEEEQPPTPAIPLSLSLTQDYFDETEEETTSKVLAPLDEAVKKTLEDISLRLESSLDNLVADYGSILYLCDGIG</sequence>
<keyword evidence="2" id="KW-0032">Aminotransferase</keyword>
<dbReference type="AlphaFoldDB" id="Q69KS3"/>
<gene>
    <name evidence="2" type="primary">OSJNBa0034G14.20</name>
</gene>
<evidence type="ECO:0000313" key="3">
    <source>
        <dbReference type="Proteomes" id="UP000000763"/>
    </source>
</evidence>
<proteinExistence type="predicted"/>
<reference evidence="3" key="2">
    <citation type="journal article" date="2008" name="Nucleic Acids Res.">
        <title>The rice annotation project database (RAP-DB): 2008 update.</title>
        <authorList>
            <consortium name="The rice annotation project (RAP)"/>
        </authorList>
    </citation>
    <scope>GENOME REANNOTATION</scope>
    <source>
        <strain evidence="3">cv. Nipponbare</strain>
    </source>
</reference>
<keyword evidence="2" id="KW-0808">Transferase</keyword>
<accession>Q69KS3</accession>
<organism evidence="2 3">
    <name type="scientific">Oryza sativa subsp. japonica</name>
    <name type="common">Rice</name>
    <dbReference type="NCBI Taxonomy" id="39947"/>
    <lineage>
        <taxon>Eukaryota</taxon>
        <taxon>Viridiplantae</taxon>
        <taxon>Streptophyta</taxon>
        <taxon>Embryophyta</taxon>
        <taxon>Tracheophyta</taxon>
        <taxon>Spermatophyta</taxon>
        <taxon>Magnoliopsida</taxon>
        <taxon>Liliopsida</taxon>
        <taxon>Poales</taxon>
        <taxon>Poaceae</taxon>
        <taxon>BOP clade</taxon>
        <taxon>Oryzoideae</taxon>
        <taxon>Oryzeae</taxon>
        <taxon>Oryzinae</taxon>
        <taxon>Oryza</taxon>
        <taxon>Oryza sativa</taxon>
    </lineage>
</organism>